<dbReference type="PANTHER" id="PTHR32039">
    <property type="entry name" value="MAGNESIUM-CHELATASE SUBUNIT CHLI"/>
    <property type="match status" value="1"/>
</dbReference>
<feature type="domain" description="AAA+ ATPase" evidence="4">
    <location>
        <begin position="214"/>
        <end position="397"/>
    </location>
</feature>
<dbReference type="Gene3D" id="3.40.50.300">
    <property type="entry name" value="P-loop containing nucleotide triphosphate hydrolases"/>
    <property type="match status" value="1"/>
</dbReference>
<keyword evidence="3" id="KW-0067">ATP-binding</keyword>
<protein>
    <submittedName>
        <fullName evidence="5">YifB family Mg chelatase-like AAA ATPase</fullName>
    </submittedName>
</protein>
<dbReference type="PANTHER" id="PTHR32039:SF7">
    <property type="entry name" value="COMPETENCE PROTEIN COMM"/>
    <property type="match status" value="1"/>
</dbReference>
<dbReference type="InterPro" id="IPR003593">
    <property type="entry name" value="AAA+_ATPase"/>
</dbReference>
<dbReference type="InterPro" id="IPR045006">
    <property type="entry name" value="CHLI-like"/>
</dbReference>
<dbReference type="EMBL" id="JACNLL010000056">
    <property type="protein sequence ID" value="MBC8199547.1"/>
    <property type="molecule type" value="Genomic_DNA"/>
</dbReference>
<dbReference type="PRINTS" id="PR01657">
    <property type="entry name" value="MCMFAMILY"/>
</dbReference>
<dbReference type="Pfam" id="PF13335">
    <property type="entry name" value="Mg_chelatase_C"/>
    <property type="match status" value="1"/>
</dbReference>
<dbReference type="InterPro" id="IPR001208">
    <property type="entry name" value="MCM_dom"/>
</dbReference>
<dbReference type="InterPro" id="IPR000523">
    <property type="entry name" value="Mg_chelatse_chII-like_cat_dom"/>
</dbReference>
<sequence>MIAKILSSAVIGIDAYLVEVEVDIAQGLPTFATVGLPETAVKESKERVKSAINNSGYNFPADRITVNLAPADIKKEGTGFDLPIALGILAASGIIPAEIASRHLVLGELSLDGRIKPVKGCLPMAIAAKTAGYPGIIVPYDNRHEASVVDEISVLPVKTLSQIVNFFCGFTQIKPEKTDISTILAMDRSKFEVDFSEVMGQEHVKRALEVASAGGHNLIMVGPPGSGKTMLAKRLPTILPPFTFDEAIETTKIYSVVGMLSSGQALITKRPFRSPHHTISDAGLIGGGHIPRPGEVSMAHNGVLFLDEFPEFKKHVLEVLRQPVEDLNVTISRASSTITYPAGFMLVAAMNPCPCGYFSDPKHECRCTYQQIRKYRSKISGPLMDRIDIHVEVPAVPYKDLSGKSWAESSEDIMKRTLAARLIQSKRFVRTKIFCNSQMNNRHIKKYCKIDDVSSNLLEAAIDKFGLSARAYNRILKIARTIADLAEEKDIQVDHISEAIQYRSLDRNRREF</sequence>
<gene>
    <name evidence="5" type="ORF">H8E80_05825</name>
</gene>
<evidence type="ECO:0000256" key="1">
    <source>
        <dbReference type="ARBA" id="ARBA00006354"/>
    </source>
</evidence>
<keyword evidence="2" id="KW-0547">Nucleotide-binding</keyword>
<name>A0A8J6N7R9_9BACT</name>
<dbReference type="InterPro" id="IPR014721">
    <property type="entry name" value="Ribsml_uS5_D2-typ_fold_subgr"/>
</dbReference>
<dbReference type="SMART" id="SM00382">
    <property type="entry name" value="AAA"/>
    <property type="match status" value="1"/>
</dbReference>
<dbReference type="NCBIfam" id="TIGR00368">
    <property type="entry name" value="YifB family Mg chelatase-like AAA ATPase"/>
    <property type="match status" value="1"/>
</dbReference>
<evidence type="ECO:0000256" key="3">
    <source>
        <dbReference type="ARBA" id="ARBA00022840"/>
    </source>
</evidence>
<dbReference type="Pfam" id="PF01078">
    <property type="entry name" value="Mg_chelatase"/>
    <property type="match status" value="1"/>
</dbReference>
<evidence type="ECO:0000259" key="4">
    <source>
        <dbReference type="SMART" id="SM00382"/>
    </source>
</evidence>
<evidence type="ECO:0000256" key="2">
    <source>
        <dbReference type="ARBA" id="ARBA00022741"/>
    </source>
</evidence>
<dbReference type="Pfam" id="PF13541">
    <property type="entry name" value="ChlI"/>
    <property type="match status" value="1"/>
</dbReference>
<evidence type="ECO:0000313" key="5">
    <source>
        <dbReference type="EMBL" id="MBC8199547.1"/>
    </source>
</evidence>
<dbReference type="InterPro" id="IPR027417">
    <property type="entry name" value="P-loop_NTPase"/>
</dbReference>
<reference evidence="5 6" key="1">
    <citation type="submission" date="2020-08" db="EMBL/GenBank/DDBJ databases">
        <title>Bridging the membrane lipid divide: bacteria of the FCB group superphylum have the potential to synthesize archaeal ether lipids.</title>
        <authorList>
            <person name="Villanueva L."/>
            <person name="Von Meijenfeldt F.A.B."/>
            <person name="Westbye A.B."/>
            <person name="Yadav S."/>
            <person name="Hopmans E.C."/>
            <person name="Dutilh B.E."/>
            <person name="Sinninghe Damste J.S."/>
        </authorList>
    </citation>
    <scope>NUCLEOTIDE SEQUENCE [LARGE SCALE GENOMIC DNA]</scope>
    <source>
        <strain evidence="5">NIOZ-UU82</strain>
    </source>
</reference>
<organism evidence="5 6">
    <name type="scientific">Candidatus Desulfaltia bathyphila</name>
    <dbReference type="NCBI Taxonomy" id="2841697"/>
    <lineage>
        <taxon>Bacteria</taxon>
        <taxon>Pseudomonadati</taxon>
        <taxon>Thermodesulfobacteriota</taxon>
        <taxon>Desulfobacteria</taxon>
        <taxon>Desulfobacterales</taxon>
        <taxon>Desulfobacterales incertae sedis</taxon>
        <taxon>Candidatus Desulfaltia</taxon>
    </lineage>
</organism>
<dbReference type="InterPro" id="IPR020568">
    <property type="entry name" value="Ribosomal_Su5_D2-typ_SF"/>
</dbReference>
<dbReference type="GO" id="GO:0003677">
    <property type="term" value="F:DNA binding"/>
    <property type="evidence" value="ECO:0007669"/>
    <property type="project" value="InterPro"/>
</dbReference>
<accession>A0A8J6N7R9</accession>
<evidence type="ECO:0000313" key="6">
    <source>
        <dbReference type="Proteomes" id="UP000603545"/>
    </source>
</evidence>
<dbReference type="Gene3D" id="3.30.230.10">
    <property type="match status" value="1"/>
</dbReference>
<comment type="similarity">
    <text evidence="1">Belongs to the Mg-chelatase subunits D/I family. ComM subfamily.</text>
</comment>
<dbReference type="SUPFAM" id="SSF54211">
    <property type="entry name" value="Ribosomal protein S5 domain 2-like"/>
    <property type="match status" value="1"/>
</dbReference>
<proteinExistence type="inferred from homology"/>
<dbReference type="SUPFAM" id="SSF52540">
    <property type="entry name" value="P-loop containing nucleoside triphosphate hydrolases"/>
    <property type="match status" value="1"/>
</dbReference>
<comment type="caution">
    <text evidence="5">The sequence shown here is derived from an EMBL/GenBank/DDBJ whole genome shotgun (WGS) entry which is preliminary data.</text>
</comment>
<dbReference type="InterPro" id="IPR025158">
    <property type="entry name" value="Mg_chelat-rel_C"/>
</dbReference>
<dbReference type="Proteomes" id="UP000603545">
    <property type="component" value="Unassembled WGS sequence"/>
</dbReference>
<dbReference type="GO" id="GO:0005524">
    <property type="term" value="F:ATP binding"/>
    <property type="evidence" value="ECO:0007669"/>
    <property type="project" value="UniProtKB-KW"/>
</dbReference>
<dbReference type="AlphaFoldDB" id="A0A8J6N7R9"/>
<dbReference type="InterPro" id="IPR004482">
    <property type="entry name" value="Mg_chelat-rel"/>
</dbReference>